<protein>
    <submittedName>
        <fullName evidence="1">Uncharacterized protein</fullName>
    </submittedName>
</protein>
<keyword evidence="1" id="KW-0496">Mitochondrion</keyword>
<geneLocation type="mitochondrion" evidence="1"/>
<name>A0A101LXV9_PICGL</name>
<reference evidence="1" key="1">
    <citation type="journal article" date="2015" name="Genome Biol. Evol.">
        <title>Organellar Genomes of White Spruce (Picea glauca): Assembly and Annotation.</title>
        <authorList>
            <person name="Jackman S.D."/>
            <person name="Warren R.L."/>
            <person name="Gibb E.A."/>
            <person name="Vandervalk B.P."/>
            <person name="Mohamadi H."/>
            <person name="Chu J."/>
            <person name="Raymond A."/>
            <person name="Pleasance S."/>
            <person name="Coope R."/>
            <person name="Wildung M.R."/>
            <person name="Ritland C.E."/>
            <person name="Bousquet J."/>
            <person name="Jones S.J."/>
            <person name="Bohlmann J."/>
            <person name="Birol I."/>
        </authorList>
    </citation>
    <scope>NUCLEOTIDE SEQUENCE [LARGE SCALE GENOMIC DNA]</scope>
    <source>
        <tissue evidence="1">Flushing bud</tissue>
    </source>
</reference>
<organism evidence="1">
    <name type="scientific">Picea glauca</name>
    <name type="common">White spruce</name>
    <name type="synonym">Pinus glauca</name>
    <dbReference type="NCBI Taxonomy" id="3330"/>
    <lineage>
        <taxon>Eukaryota</taxon>
        <taxon>Viridiplantae</taxon>
        <taxon>Streptophyta</taxon>
        <taxon>Embryophyta</taxon>
        <taxon>Tracheophyta</taxon>
        <taxon>Spermatophyta</taxon>
        <taxon>Pinopsida</taxon>
        <taxon>Pinidae</taxon>
        <taxon>Conifers I</taxon>
        <taxon>Pinales</taxon>
        <taxon>Pinaceae</taxon>
        <taxon>Picea</taxon>
    </lineage>
</organism>
<proteinExistence type="predicted"/>
<accession>A0A101LXV9</accession>
<sequence length="63" mass="7190">MVISDSPFHFGTTDMMELTYPALLGWRTFLPFGGAATFHLEDSFLDYTNYPMKHETKKPTAQS</sequence>
<evidence type="ECO:0000313" key="1">
    <source>
        <dbReference type="EMBL" id="KUM47320.1"/>
    </source>
</evidence>
<gene>
    <name evidence="1" type="ORF">ABT39_MTgene5505</name>
</gene>
<dbReference type="AlphaFoldDB" id="A0A101LXV9"/>
<comment type="caution">
    <text evidence="1">The sequence shown here is derived from an EMBL/GenBank/DDBJ whole genome shotgun (WGS) entry which is preliminary data.</text>
</comment>
<dbReference type="EMBL" id="LKAM01000007">
    <property type="protein sequence ID" value="KUM47320.1"/>
    <property type="molecule type" value="Genomic_DNA"/>
</dbReference>